<evidence type="ECO:0000313" key="8">
    <source>
        <dbReference type="EMBL" id="CAG5068495.1"/>
    </source>
</evidence>
<evidence type="ECO:0000256" key="6">
    <source>
        <dbReference type="SAM" id="Coils"/>
    </source>
</evidence>
<dbReference type="PROSITE" id="PS50880">
    <property type="entry name" value="TOPRIM"/>
    <property type="match status" value="1"/>
</dbReference>
<dbReference type="Gene3D" id="3.40.50.670">
    <property type="match status" value="1"/>
</dbReference>
<comment type="caution">
    <text evidence="8">The sequence shown here is derived from an EMBL/GenBank/DDBJ whole genome shotgun (WGS) entry which is preliminary data.</text>
</comment>
<dbReference type="InterPro" id="IPR013760">
    <property type="entry name" value="Topo_IIA-like_dom_sf"/>
</dbReference>
<proteinExistence type="predicted"/>
<keyword evidence="5 8" id="KW-0413">Isomerase</keyword>
<evidence type="ECO:0000256" key="5">
    <source>
        <dbReference type="ARBA" id="ARBA00023235"/>
    </source>
</evidence>
<dbReference type="Pfam" id="PF00204">
    <property type="entry name" value="DNA_gyraseB"/>
    <property type="match status" value="1"/>
</dbReference>
<dbReference type="InterPro" id="IPR018522">
    <property type="entry name" value="TopoIIA_CS"/>
</dbReference>
<name>A0ABM8UM25_9BACT</name>
<dbReference type="Gene3D" id="3.30.230.10">
    <property type="match status" value="1"/>
</dbReference>
<organism evidence="8 9">
    <name type="scientific">Dyadobacter linearis</name>
    <dbReference type="NCBI Taxonomy" id="2823330"/>
    <lineage>
        <taxon>Bacteria</taxon>
        <taxon>Pseudomonadati</taxon>
        <taxon>Bacteroidota</taxon>
        <taxon>Cytophagia</taxon>
        <taxon>Cytophagales</taxon>
        <taxon>Spirosomataceae</taxon>
        <taxon>Dyadobacter</taxon>
    </lineage>
</organism>
<evidence type="ECO:0000256" key="2">
    <source>
        <dbReference type="ARBA" id="ARBA00001946"/>
    </source>
</evidence>
<dbReference type="PANTHER" id="PTHR45866">
    <property type="entry name" value="DNA GYRASE/TOPOISOMERASE SUBUNIT B"/>
    <property type="match status" value="1"/>
</dbReference>
<comment type="catalytic activity">
    <reaction evidence="1">
        <text>ATP-dependent breakage, passage and rejoining of double-stranded DNA.</text>
        <dbReference type="EC" id="5.6.2.2"/>
    </reaction>
</comment>
<dbReference type="EC" id="5.6.2.2" evidence="3"/>
<comment type="cofactor">
    <cofactor evidence="2">
        <name>Mg(2+)</name>
        <dbReference type="ChEBI" id="CHEBI:18420"/>
    </cofactor>
</comment>
<dbReference type="Gene3D" id="3.30.565.10">
    <property type="entry name" value="Histidine kinase-like ATPase, C-terminal domain"/>
    <property type="match status" value="1"/>
</dbReference>
<dbReference type="InterPro" id="IPR001241">
    <property type="entry name" value="Topo_IIA"/>
</dbReference>
<dbReference type="PANTHER" id="PTHR45866:SF2">
    <property type="entry name" value="DNA TOPOISOMERASE (ATP-HYDROLYZING)"/>
    <property type="match status" value="1"/>
</dbReference>
<dbReference type="InterPro" id="IPR020568">
    <property type="entry name" value="Ribosomal_Su5_D2-typ_SF"/>
</dbReference>
<dbReference type="InterPro" id="IPR014721">
    <property type="entry name" value="Ribsml_uS5_D2-typ_fold_subgr"/>
</dbReference>
<dbReference type="InterPro" id="IPR036890">
    <property type="entry name" value="HATPase_C_sf"/>
</dbReference>
<protein>
    <recommendedName>
        <fullName evidence="3">DNA topoisomerase (ATP-hydrolyzing)</fullName>
        <ecNumber evidence="3">5.6.2.2</ecNumber>
    </recommendedName>
</protein>
<dbReference type="PROSITE" id="PS00177">
    <property type="entry name" value="TOPOISOMERASE_II"/>
    <property type="match status" value="1"/>
</dbReference>
<dbReference type="SMART" id="SM00433">
    <property type="entry name" value="TOP2c"/>
    <property type="match status" value="1"/>
</dbReference>
<dbReference type="SUPFAM" id="SSF55874">
    <property type="entry name" value="ATPase domain of HSP90 chaperone/DNA topoisomerase II/histidine kinase"/>
    <property type="match status" value="1"/>
</dbReference>
<keyword evidence="4" id="KW-0799">Topoisomerase</keyword>
<feature type="domain" description="Toprim" evidence="7">
    <location>
        <begin position="410"/>
        <end position="520"/>
    </location>
</feature>
<dbReference type="SUPFAM" id="SSF54211">
    <property type="entry name" value="Ribosomal protein S5 domain 2-like"/>
    <property type="match status" value="1"/>
</dbReference>
<dbReference type="SMART" id="SM00387">
    <property type="entry name" value="HATPase_c"/>
    <property type="match status" value="1"/>
</dbReference>
<evidence type="ECO:0000256" key="3">
    <source>
        <dbReference type="ARBA" id="ARBA00012895"/>
    </source>
</evidence>
<dbReference type="InterPro" id="IPR006171">
    <property type="entry name" value="TOPRIM_dom"/>
</dbReference>
<keyword evidence="6" id="KW-0175">Coiled coil</keyword>
<dbReference type="GO" id="GO:0003918">
    <property type="term" value="F:DNA topoisomerase type II (double strand cut, ATP-hydrolyzing) activity"/>
    <property type="evidence" value="ECO:0007669"/>
    <property type="project" value="UniProtKB-EC"/>
</dbReference>
<evidence type="ECO:0000313" key="9">
    <source>
        <dbReference type="Proteomes" id="UP000679725"/>
    </source>
</evidence>
<dbReference type="InterPro" id="IPR003594">
    <property type="entry name" value="HATPase_dom"/>
</dbReference>
<dbReference type="Pfam" id="PF02518">
    <property type="entry name" value="HATPase_c"/>
    <property type="match status" value="1"/>
</dbReference>
<evidence type="ECO:0000259" key="7">
    <source>
        <dbReference type="PROSITE" id="PS50880"/>
    </source>
</evidence>
<evidence type="ECO:0000256" key="4">
    <source>
        <dbReference type="ARBA" id="ARBA00023029"/>
    </source>
</evidence>
<dbReference type="InterPro" id="IPR013506">
    <property type="entry name" value="Topo_IIA_bsu_dom2"/>
</dbReference>
<dbReference type="InterPro" id="IPR013759">
    <property type="entry name" value="Topo_IIA_B_C"/>
</dbReference>
<dbReference type="Proteomes" id="UP000679725">
    <property type="component" value="Unassembled WGS sequence"/>
</dbReference>
<keyword evidence="9" id="KW-1185">Reference proteome</keyword>
<dbReference type="PRINTS" id="PR00418">
    <property type="entry name" value="TPI2FAMILY"/>
</dbReference>
<dbReference type="Pfam" id="PF01751">
    <property type="entry name" value="Toprim"/>
    <property type="match status" value="1"/>
</dbReference>
<dbReference type="RefSeq" id="WP_215232566.1">
    <property type="nucleotide sequence ID" value="NZ_CAJRAU010000001.1"/>
</dbReference>
<feature type="coiled-coil region" evidence="6">
    <location>
        <begin position="354"/>
        <end position="381"/>
    </location>
</feature>
<sequence length="623" mass="71025">MESTNVQYNEDSIRSLDWKEHIRLRPGMYIGKLGDGSSIDDGIYVLVKEIVDNSIDEHMMGNGKTVEIKISEHRVEVRDYGRGIPLGKVVDCVSKINTGGKYDSGAFQKSVGLNGVGTKAVNALSQYFKVQSFRDGKSKVAEFEQGALLRESKEQPSNQRNGTHILFEPDSSIFKNFKYIPQYLDSMIWNYCYLNAGLTVNFNGEKYISQNGLLDLLKSKTDAESIRYPIIHLKGEDIEFAMTHGNQYGEEYYSFVNGQYTTQGGTHLVAFREAVVRAVREHFGKDYAPEDIRSSISAAVAIRVQEPVFESQTKTKLGSSTITPDPNSTTVRTFVNDFVKEQLDNYLHKHPESRDALKKRIEQSERERKELAGIKKLANDRAKKANLHNKKLRDCRLHLTDIKNDLRHDTTLFITEGDSASGSITKSRNIQTQAVFSLRGKPLNCFGLTKKIVYENEEFNLLQHALDIENGVENLRFNRIIIATDADVDGMHIRLLLMTFFLQFFPDLVRNGHLFVLETPLFRVRNKKETIYCYSDEEKQHAIAKLGTKPEITRFKGLGEISPEEFGRFIGEDMRIEPVILQKETSIQKLLSYFMGKNTPERQRFIIDNLKVEKNIEELALAS</sequence>
<dbReference type="SUPFAM" id="SSF56719">
    <property type="entry name" value="Type II DNA topoisomerase"/>
    <property type="match status" value="1"/>
</dbReference>
<gene>
    <name evidence="8" type="primary">gyrB_1</name>
    <name evidence="8" type="ORF">DYBT9623_01226</name>
</gene>
<dbReference type="CDD" id="cd01030">
    <property type="entry name" value="TOPRIM_TopoIIA_like"/>
    <property type="match status" value="1"/>
</dbReference>
<dbReference type="EMBL" id="CAJRAU010000001">
    <property type="protein sequence ID" value="CAG5068495.1"/>
    <property type="molecule type" value="Genomic_DNA"/>
</dbReference>
<reference evidence="8 9" key="1">
    <citation type="submission" date="2021-04" db="EMBL/GenBank/DDBJ databases">
        <authorList>
            <person name="Rodrigo-Torres L."/>
            <person name="Arahal R. D."/>
            <person name="Lucena T."/>
        </authorList>
    </citation>
    <scope>NUCLEOTIDE SEQUENCE [LARGE SCALE GENOMIC DNA]</scope>
    <source>
        <strain evidence="8 9">CECT 9623</strain>
    </source>
</reference>
<evidence type="ECO:0000256" key="1">
    <source>
        <dbReference type="ARBA" id="ARBA00000185"/>
    </source>
</evidence>
<accession>A0ABM8UM25</accession>